<dbReference type="PATRIC" id="fig|1423807.3.peg.2444"/>
<evidence type="ECO:0000256" key="2">
    <source>
        <dbReference type="ARBA" id="ARBA00022723"/>
    </source>
</evidence>
<dbReference type="PANTHER" id="PTHR34353:SF2">
    <property type="entry name" value="CRISPR-ASSOCIATED ENDONUCLEASE CAS1 1"/>
    <property type="match status" value="1"/>
</dbReference>
<dbReference type="GO" id="GO:0016787">
    <property type="term" value="F:hydrolase activity"/>
    <property type="evidence" value="ECO:0007669"/>
    <property type="project" value="UniProtKB-KW"/>
</dbReference>
<comment type="caution">
    <text evidence="10">The sequence shown here is derived from an EMBL/GenBank/DDBJ whole genome shotgun (WGS) entry which is preliminary data.</text>
</comment>
<reference evidence="10 11" key="1">
    <citation type="journal article" date="2015" name="Genome Announc.">
        <title>Expanding the biotechnology potential of lactobacilli through comparative genomics of 213 strains and associated genera.</title>
        <authorList>
            <person name="Sun Z."/>
            <person name="Harris H.M."/>
            <person name="McCann A."/>
            <person name="Guo C."/>
            <person name="Argimon S."/>
            <person name="Zhang W."/>
            <person name="Yang X."/>
            <person name="Jeffery I.B."/>
            <person name="Cooney J.C."/>
            <person name="Kagawa T.F."/>
            <person name="Liu W."/>
            <person name="Song Y."/>
            <person name="Salvetti E."/>
            <person name="Wrobel A."/>
            <person name="Rasinkangas P."/>
            <person name="Parkhill J."/>
            <person name="Rea M.C."/>
            <person name="O'Sullivan O."/>
            <person name="Ritari J."/>
            <person name="Douillard F.P."/>
            <person name="Paul Ross R."/>
            <person name="Yang R."/>
            <person name="Briner A.E."/>
            <person name="Felis G.E."/>
            <person name="de Vos W.M."/>
            <person name="Barrangou R."/>
            <person name="Klaenhammer T.R."/>
            <person name="Caufield P.W."/>
            <person name="Cui Y."/>
            <person name="Zhang H."/>
            <person name="O'Toole P.W."/>
        </authorList>
    </citation>
    <scope>NUCLEOTIDE SEQUENCE [LARGE SCALE GENOMIC DNA]</scope>
    <source>
        <strain evidence="10 11">DSM 5007</strain>
    </source>
</reference>
<sequence length="97" mass="11563">MMEELRSVFADRFVLTVINKKILKEKDFVVKEDGAVILTQNARKLFLSEWQKKKQEDITHPYLKEKICWGLVPYTQAALLSRYLRGDIDEYPPFLWK</sequence>
<evidence type="ECO:0000256" key="5">
    <source>
        <dbReference type="ARBA" id="ARBA00022842"/>
    </source>
</evidence>
<keyword evidence="5" id="KW-0460">Magnesium</keyword>
<dbReference type="InterPro" id="IPR042206">
    <property type="entry name" value="CRISPR-assoc_Cas1_C"/>
</dbReference>
<evidence type="ECO:0000256" key="8">
    <source>
        <dbReference type="ARBA" id="ARBA00023211"/>
    </source>
</evidence>
<comment type="subunit">
    <text evidence="9">Homodimer, forms a heterotetramer with a Cas2 homodimer.</text>
</comment>
<keyword evidence="3" id="KW-0255">Endonuclease</keyword>
<dbReference type="eggNOG" id="COG1518">
    <property type="taxonomic scope" value="Bacteria"/>
</dbReference>
<dbReference type="EMBL" id="AZGF01000008">
    <property type="protein sequence ID" value="KRM12372.1"/>
    <property type="molecule type" value="Genomic_DNA"/>
</dbReference>
<evidence type="ECO:0000313" key="10">
    <source>
        <dbReference type="EMBL" id="KRM12372.1"/>
    </source>
</evidence>
<protein>
    <submittedName>
        <fullName evidence="10">CRISPR-associated protein Cas1</fullName>
    </submittedName>
</protein>
<evidence type="ECO:0000256" key="1">
    <source>
        <dbReference type="ARBA" id="ARBA00022722"/>
    </source>
</evidence>
<gene>
    <name evidence="10" type="ORF">FD16_GL002367</name>
</gene>
<dbReference type="InterPro" id="IPR050646">
    <property type="entry name" value="Cas1"/>
</dbReference>
<evidence type="ECO:0000256" key="4">
    <source>
        <dbReference type="ARBA" id="ARBA00022801"/>
    </source>
</evidence>
<accession>A0A0R1W920</accession>
<evidence type="ECO:0000256" key="6">
    <source>
        <dbReference type="ARBA" id="ARBA00023118"/>
    </source>
</evidence>
<dbReference type="InterPro" id="IPR002729">
    <property type="entry name" value="CRISPR-assoc_Cas1"/>
</dbReference>
<dbReference type="Gene3D" id="1.20.120.920">
    <property type="entry name" value="CRISPR-associated endonuclease Cas1, C-terminal domain"/>
    <property type="match status" value="1"/>
</dbReference>
<keyword evidence="2" id="KW-0479">Metal-binding</keyword>
<dbReference type="Pfam" id="PF01867">
    <property type="entry name" value="Cas_Cas1"/>
    <property type="match status" value="1"/>
</dbReference>
<evidence type="ECO:0000256" key="9">
    <source>
        <dbReference type="ARBA" id="ARBA00038592"/>
    </source>
</evidence>
<dbReference type="GO" id="GO:0004519">
    <property type="term" value="F:endonuclease activity"/>
    <property type="evidence" value="ECO:0007669"/>
    <property type="project" value="UniProtKB-KW"/>
</dbReference>
<organism evidence="10 11">
    <name type="scientific">Paucilactobacillus suebicus DSM 5007 = KCTC 3549</name>
    <dbReference type="NCBI Taxonomy" id="1423807"/>
    <lineage>
        <taxon>Bacteria</taxon>
        <taxon>Bacillati</taxon>
        <taxon>Bacillota</taxon>
        <taxon>Bacilli</taxon>
        <taxon>Lactobacillales</taxon>
        <taxon>Lactobacillaceae</taxon>
        <taxon>Paucilactobacillus</taxon>
    </lineage>
</organism>
<evidence type="ECO:0000256" key="7">
    <source>
        <dbReference type="ARBA" id="ARBA00023125"/>
    </source>
</evidence>
<dbReference type="GO" id="GO:0003677">
    <property type="term" value="F:DNA binding"/>
    <property type="evidence" value="ECO:0007669"/>
    <property type="project" value="UniProtKB-KW"/>
</dbReference>
<name>A0A0R1W920_9LACO</name>
<keyword evidence="1" id="KW-0540">Nuclease</keyword>
<dbReference type="STRING" id="1423807.FD16_GL002367"/>
<dbReference type="AlphaFoldDB" id="A0A0R1W920"/>
<evidence type="ECO:0000313" key="11">
    <source>
        <dbReference type="Proteomes" id="UP000051820"/>
    </source>
</evidence>
<dbReference type="GO" id="GO:0051607">
    <property type="term" value="P:defense response to virus"/>
    <property type="evidence" value="ECO:0007669"/>
    <property type="project" value="UniProtKB-KW"/>
</dbReference>
<dbReference type="GO" id="GO:0046872">
    <property type="term" value="F:metal ion binding"/>
    <property type="evidence" value="ECO:0007669"/>
    <property type="project" value="UniProtKB-KW"/>
</dbReference>
<keyword evidence="7" id="KW-0238">DNA-binding</keyword>
<proteinExistence type="predicted"/>
<keyword evidence="6" id="KW-0051">Antiviral defense</keyword>
<keyword evidence="8" id="KW-0464">Manganese</keyword>
<dbReference type="PANTHER" id="PTHR34353">
    <property type="entry name" value="CRISPR-ASSOCIATED ENDONUCLEASE CAS1 1"/>
    <property type="match status" value="1"/>
</dbReference>
<keyword evidence="11" id="KW-1185">Reference proteome</keyword>
<dbReference type="GO" id="GO:0043571">
    <property type="term" value="P:maintenance of CRISPR repeat elements"/>
    <property type="evidence" value="ECO:0007669"/>
    <property type="project" value="InterPro"/>
</dbReference>
<keyword evidence="4" id="KW-0378">Hydrolase</keyword>
<evidence type="ECO:0000256" key="3">
    <source>
        <dbReference type="ARBA" id="ARBA00022759"/>
    </source>
</evidence>
<dbReference type="Proteomes" id="UP000051820">
    <property type="component" value="Unassembled WGS sequence"/>
</dbReference>